<keyword evidence="4 12" id="KW-0812">Transmembrane</keyword>
<dbReference type="EMBL" id="BMOE01000006">
    <property type="protein sequence ID" value="GGJ76005.1"/>
    <property type="molecule type" value="Genomic_DNA"/>
</dbReference>
<keyword evidence="3 10" id="KW-0349">Heme</keyword>
<dbReference type="PANTHER" id="PTHR19271:SF16">
    <property type="entry name" value="CYTOCHROME B"/>
    <property type="match status" value="1"/>
</dbReference>
<keyword evidence="7 12" id="KW-1133">Transmembrane helix</keyword>
<dbReference type="InterPro" id="IPR005797">
    <property type="entry name" value="Cyt_b/b6_N"/>
</dbReference>
<evidence type="ECO:0000259" key="14">
    <source>
        <dbReference type="PROSITE" id="PS51003"/>
    </source>
</evidence>
<dbReference type="Pfam" id="PF13442">
    <property type="entry name" value="Cytochrome_CBB3"/>
    <property type="match status" value="1"/>
</dbReference>
<dbReference type="Gene3D" id="1.20.810.10">
    <property type="entry name" value="Cytochrome Bc1 Complex, Chain C"/>
    <property type="match status" value="1"/>
</dbReference>
<protein>
    <submittedName>
        <fullName evidence="16">Cytochrome b</fullName>
    </submittedName>
</protein>
<dbReference type="Proteomes" id="UP000635726">
    <property type="component" value="Unassembled WGS sequence"/>
</dbReference>
<evidence type="ECO:0000256" key="10">
    <source>
        <dbReference type="PROSITE-ProRule" id="PRU00433"/>
    </source>
</evidence>
<dbReference type="PANTHER" id="PTHR19271">
    <property type="entry name" value="CYTOCHROME B"/>
    <property type="match status" value="1"/>
</dbReference>
<comment type="subcellular location">
    <subcellularLocation>
        <location evidence="1">Membrane</location>
        <topology evidence="1">Multi-pass membrane protein</topology>
    </subcellularLocation>
</comment>
<feature type="transmembrane region" description="Helical" evidence="12">
    <location>
        <begin position="360"/>
        <end position="378"/>
    </location>
</feature>
<keyword evidence="5 10" id="KW-0479">Metal-binding</keyword>
<feature type="domain" description="Cytochrome b/b6 C-terminal region profile" evidence="14">
    <location>
        <begin position="251"/>
        <end position="383"/>
    </location>
</feature>
<dbReference type="InterPro" id="IPR027387">
    <property type="entry name" value="Cytb/b6-like_sf"/>
</dbReference>
<dbReference type="InterPro" id="IPR009056">
    <property type="entry name" value="Cyt_c-like_dom"/>
</dbReference>
<keyword evidence="2" id="KW-0813">Transport</keyword>
<dbReference type="InterPro" id="IPR036909">
    <property type="entry name" value="Cyt_c-like_dom_sf"/>
</dbReference>
<evidence type="ECO:0000256" key="11">
    <source>
        <dbReference type="SAM" id="MobiDB-lite"/>
    </source>
</evidence>
<dbReference type="SUPFAM" id="SSF81648">
    <property type="entry name" value="a domain/subunit of cytochrome bc1 complex (Ubiquinol-cytochrome c reductase)"/>
    <property type="match status" value="1"/>
</dbReference>
<evidence type="ECO:0000256" key="6">
    <source>
        <dbReference type="ARBA" id="ARBA00022982"/>
    </source>
</evidence>
<evidence type="ECO:0000256" key="2">
    <source>
        <dbReference type="ARBA" id="ARBA00022448"/>
    </source>
</evidence>
<gene>
    <name evidence="16" type="primary">fbcB</name>
    <name evidence="16" type="ORF">GCM10008939_20210</name>
</gene>
<keyword evidence="9 12" id="KW-0472">Membrane</keyword>
<evidence type="ECO:0000313" key="16">
    <source>
        <dbReference type="EMBL" id="GGJ76005.1"/>
    </source>
</evidence>
<feature type="domain" description="Cytochrome b/b6 N-terminal region profile" evidence="13">
    <location>
        <begin position="24"/>
        <end position="235"/>
    </location>
</feature>
<dbReference type="Pfam" id="PF00032">
    <property type="entry name" value="Cytochrom_B_C"/>
    <property type="match status" value="1"/>
</dbReference>
<dbReference type="GO" id="GO:0009055">
    <property type="term" value="F:electron transfer activity"/>
    <property type="evidence" value="ECO:0007669"/>
    <property type="project" value="InterPro"/>
</dbReference>
<evidence type="ECO:0000259" key="13">
    <source>
        <dbReference type="PROSITE" id="PS51002"/>
    </source>
</evidence>
<reference evidence="16" key="1">
    <citation type="journal article" date="2014" name="Int. J. Syst. Evol. Microbiol.">
        <title>Complete genome sequence of Corynebacterium casei LMG S-19264T (=DSM 44701T), isolated from a smear-ripened cheese.</title>
        <authorList>
            <consortium name="US DOE Joint Genome Institute (JGI-PGF)"/>
            <person name="Walter F."/>
            <person name="Albersmeier A."/>
            <person name="Kalinowski J."/>
            <person name="Ruckert C."/>
        </authorList>
    </citation>
    <scope>NUCLEOTIDE SEQUENCE</scope>
    <source>
        <strain evidence="16">JCM 14371</strain>
    </source>
</reference>
<feature type="region of interest" description="Disordered" evidence="11">
    <location>
        <begin position="1"/>
        <end position="21"/>
    </location>
</feature>
<feature type="transmembrane region" description="Helical" evidence="12">
    <location>
        <begin position="209"/>
        <end position="227"/>
    </location>
</feature>
<name>A0A917PG24_9DEIO</name>
<keyword evidence="6" id="KW-0249">Electron transport</keyword>
<proteinExistence type="predicted"/>
<feature type="transmembrane region" description="Helical" evidence="12">
    <location>
        <begin position="105"/>
        <end position="126"/>
    </location>
</feature>
<evidence type="ECO:0000256" key="9">
    <source>
        <dbReference type="ARBA" id="ARBA00023136"/>
    </source>
</evidence>
<feature type="transmembrane region" description="Helical" evidence="12">
    <location>
        <begin position="270"/>
        <end position="289"/>
    </location>
</feature>
<evidence type="ECO:0000256" key="5">
    <source>
        <dbReference type="ARBA" id="ARBA00022723"/>
    </source>
</evidence>
<comment type="caution">
    <text evidence="16">The sequence shown here is derived from an EMBL/GenBank/DDBJ whole genome shotgun (WGS) entry which is preliminary data.</text>
</comment>
<evidence type="ECO:0000259" key="15">
    <source>
        <dbReference type="PROSITE" id="PS51007"/>
    </source>
</evidence>
<feature type="transmembrane region" description="Helical" evidence="12">
    <location>
        <begin position="330"/>
        <end position="348"/>
    </location>
</feature>
<dbReference type="GO" id="GO:0020037">
    <property type="term" value="F:heme binding"/>
    <property type="evidence" value="ECO:0007669"/>
    <property type="project" value="InterPro"/>
</dbReference>
<evidence type="ECO:0000256" key="3">
    <source>
        <dbReference type="ARBA" id="ARBA00022617"/>
    </source>
</evidence>
<feature type="domain" description="Cytochrome c" evidence="15">
    <location>
        <begin position="403"/>
        <end position="480"/>
    </location>
</feature>
<evidence type="ECO:0000256" key="8">
    <source>
        <dbReference type="ARBA" id="ARBA00023004"/>
    </source>
</evidence>
<sequence>MTPREQDGRPAEETGAPHLPARGPLAWLEERTGLVGTVARVAAHRVPRRSGWAYVFGSATLFAFVLQVVTGITLALFYEPSSATAYRSLQAISRPGTMEAVVRGLHYFGASLMVVMIGIHLIRVYLMAAYKYPREVQWLSGVVLLVLTLAMAFTGQVLRWDQNAVWSVVVGAEQASRAPGIGPVLARFLMGGATLNAGTLTHLFSLHALWLPGLMIVLIGLHVALVLRNGISEPPKPGEPVDRRTYRDRYRALVQRDGVPFWPDAAWRDALFGSACILIVAFLAWRIGAPALSAPPDPSIVQADPKPDWYLIWYFAVLALWPYSVTNPLLILAPLLVFGAMFLLPLVSSRGERAPSRRPWAVAVVVVGVTLVVSLTVLGEREPWLPKFGAPPLRAASVHGSDPAARRGAAVFHSASCILCHRIDEQGGLRGPDLSRVGARLDREQLTWRVQNGAASMPPYAGVLSAAQLRDVVAFLAARQ</sequence>
<dbReference type="RefSeq" id="WP_188963059.1">
    <property type="nucleotide sequence ID" value="NZ_BMOE01000006.1"/>
</dbReference>
<dbReference type="Pfam" id="PF00033">
    <property type="entry name" value="Cytochrome_B"/>
    <property type="match status" value="1"/>
</dbReference>
<reference evidence="16" key="2">
    <citation type="submission" date="2020-09" db="EMBL/GenBank/DDBJ databases">
        <authorList>
            <person name="Sun Q."/>
            <person name="Ohkuma M."/>
        </authorList>
    </citation>
    <scope>NUCLEOTIDE SEQUENCE</scope>
    <source>
        <strain evidence="16">JCM 14371</strain>
    </source>
</reference>
<evidence type="ECO:0000256" key="1">
    <source>
        <dbReference type="ARBA" id="ARBA00004141"/>
    </source>
</evidence>
<feature type="transmembrane region" description="Helical" evidence="12">
    <location>
        <begin position="52"/>
        <end position="78"/>
    </location>
</feature>
<keyword evidence="8 10" id="KW-0408">Iron</keyword>
<accession>A0A917PG24</accession>
<dbReference type="AlphaFoldDB" id="A0A917PG24"/>
<dbReference type="InterPro" id="IPR016174">
    <property type="entry name" value="Di-haem_cyt_TM"/>
</dbReference>
<dbReference type="SUPFAM" id="SSF81342">
    <property type="entry name" value="Transmembrane di-heme cytochromes"/>
    <property type="match status" value="1"/>
</dbReference>
<dbReference type="PROSITE" id="PS51003">
    <property type="entry name" value="CYTB_CTER"/>
    <property type="match status" value="1"/>
</dbReference>
<dbReference type="PROSITE" id="PS51007">
    <property type="entry name" value="CYTC"/>
    <property type="match status" value="1"/>
</dbReference>
<feature type="transmembrane region" description="Helical" evidence="12">
    <location>
        <begin position="138"/>
        <end position="158"/>
    </location>
</feature>
<evidence type="ECO:0000256" key="12">
    <source>
        <dbReference type="SAM" id="Phobius"/>
    </source>
</evidence>
<dbReference type="SUPFAM" id="SSF46626">
    <property type="entry name" value="Cytochrome c"/>
    <property type="match status" value="1"/>
</dbReference>
<dbReference type="GO" id="GO:0022904">
    <property type="term" value="P:respiratory electron transport chain"/>
    <property type="evidence" value="ECO:0007669"/>
    <property type="project" value="InterPro"/>
</dbReference>
<dbReference type="PROSITE" id="PS51002">
    <property type="entry name" value="CYTB_NTER"/>
    <property type="match status" value="1"/>
</dbReference>
<feature type="compositionally biased region" description="Basic and acidic residues" evidence="11">
    <location>
        <begin position="1"/>
        <end position="12"/>
    </location>
</feature>
<dbReference type="InterPro" id="IPR005798">
    <property type="entry name" value="Cyt_b/b6_C"/>
</dbReference>
<evidence type="ECO:0000256" key="4">
    <source>
        <dbReference type="ARBA" id="ARBA00022692"/>
    </source>
</evidence>
<evidence type="ECO:0000256" key="7">
    <source>
        <dbReference type="ARBA" id="ARBA00022989"/>
    </source>
</evidence>
<dbReference type="GO" id="GO:0016020">
    <property type="term" value="C:membrane"/>
    <property type="evidence" value="ECO:0007669"/>
    <property type="project" value="UniProtKB-SubCell"/>
</dbReference>
<dbReference type="Gene3D" id="1.10.760.10">
    <property type="entry name" value="Cytochrome c-like domain"/>
    <property type="match status" value="1"/>
</dbReference>
<keyword evidence="17" id="KW-1185">Reference proteome</keyword>
<organism evidence="16 17">
    <name type="scientific">Deinococcus aquiradiocola</name>
    <dbReference type="NCBI Taxonomy" id="393059"/>
    <lineage>
        <taxon>Bacteria</taxon>
        <taxon>Thermotogati</taxon>
        <taxon>Deinococcota</taxon>
        <taxon>Deinococci</taxon>
        <taxon>Deinococcales</taxon>
        <taxon>Deinococcaceae</taxon>
        <taxon>Deinococcus</taxon>
    </lineage>
</organism>
<evidence type="ECO:0000313" key="17">
    <source>
        <dbReference type="Proteomes" id="UP000635726"/>
    </source>
</evidence>
<dbReference type="GO" id="GO:0016491">
    <property type="term" value="F:oxidoreductase activity"/>
    <property type="evidence" value="ECO:0007669"/>
    <property type="project" value="InterPro"/>
</dbReference>
<dbReference type="GO" id="GO:0046872">
    <property type="term" value="F:metal ion binding"/>
    <property type="evidence" value="ECO:0007669"/>
    <property type="project" value="UniProtKB-KW"/>
</dbReference>
<dbReference type="InterPro" id="IPR036150">
    <property type="entry name" value="Cyt_b/b6_C_sf"/>
</dbReference>